<reference evidence="3" key="1">
    <citation type="journal article" date="2014" name="Science">
        <title>Nonhuman genetics. Genomic basis for the convergent evolution of electric organs.</title>
        <authorList>
            <person name="Gallant J.R."/>
            <person name="Traeger L.L."/>
            <person name="Volkening J.D."/>
            <person name="Moffett H."/>
            <person name="Chen P.H."/>
            <person name="Novina C.D."/>
            <person name="Phillips G.N.Jr."/>
            <person name="Anand R."/>
            <person name="Wells G.B."/>
            <person name="Pinch M."/>
            <person name="Guth R."/>
            <person name="Unguez G.A."/>
            <person name="Albert J.S."/>
            <person name="Zakon H.H."/>
            <person name="Samanta M.P."/>
            <person name="Sussman M.R."/>
        </authorList>
    </citation>
    <scope>NUCLEOTIDE SEQUENCE [LARGE SCALE GENOMIC DNA]</scope>
</reference>
<name>A0A4W4EAG2_ELEEL</name>
<dbReference type="Proteomes" id="UP000314983">
    <property type="component" value="Chromosome 16"/>
</dbReference>
<reference evidence="2" key="5">
    <citation type="submission" date="2025-09" db="UniProtKB">
        <authorList>
            <consortium name="Ensembl"/>
        </authorList>
    </citation>
    <scope>IDENTIFICATION</scope>
</reference>
<dbReference type="AlphaFoldDB" id="A0A4W4EAG2"/>
<proteinExistence type="predicted"/>
<dbReference type="Pfam" id="PF25532">
    <property type="entry name" value="CH_CAMSAP2_N"/>
    <property type="match status" value="1"/>
</dbReference>
<reference evidence="2" key="3">
    <citation type="submission" date="2020-05" db="EMBL/GenBank/DDBJ databases">
        <title>Electrophorus electricus (electric eel) genome, fEleEle1, primary haplotype.</title>
        <authorList>
            <person name="Myers G."/>
            <person name="Meyer A."/>
            <person name="Fedrigo O."/>
            <person name="Formenti G."/>
            <person name="Rhie A."/>
            <person name="Tracey A."/>
            <person name="Sims Y."/>
            <person name="Jarvis E.D."/>
        </authorList>
    </citation>
    <scope>NUCLEOTIDE SEQUENCE [LARGE SCALE GENOMIC DNA]</scope>
</reference>
<evidence type="ECO:0000313" key="2">
    <source>
        <dbReference type="Ensembl" id="ENSEEEP00000008655.1"/>
    </source>
</evidence>
<sequence length="59" mass="6657">MVDASATRKTDTIPEIKPLDRYDFGKAKTRASVRWLLTKAFGSEGRPDSSLRFCLCDMC</sequence>
<dbReference type="InterPro" id="IPR058042">
    <property type="entry name" value="CAMSAP_N"/>
</dbReference>
<dbReference type="GeneTree" id="ENSGT01150000289696"/>
<feature type="domain" description="CASAMP N-terminal" evidence="1">
    <location>
        <begin position="14"/>
        <end position="48"/>
    </location>
</feature>
<evidence type="ECO:0000313" key="3">
    <source>
        <dbReference type="Proteomes" id="UP000314983"/>
    </source>
</evidence>
<dbReference type="Ensembl" id="ENSEEET00000008767.2">
    <property type="protein sequence ID" value="ENSEEEP00000008655.1"/>
    <property type="gene ID" value="ENSEEEG00000004493.2"/>
</dbReference>
<organism evidence="2 3">
    <name type="scientific">Electrophorus electricus</name>
    <name type="common">Electric eel</name>
    <name type="synonym">Gymnotus electricus</name>
    <dbReference type="NCBI Taxonomy" id="8005"/>
    <lineage>
        <taxon>Eukaryota</taxon>
        <taxon>Metazoa</taxon>
        <taxon>Chordata</taxon>
        <taxon>Craniata</taxon>
        <taxon>Vertebrata</taxon>
        <taxon>Euteleostomi</taxon>
        <taxon>Actinopterygii</taxon>
        <taxon>Neopterygii</taxon>
        <taxon>Teleostei</taxon>
        <taxon>Ostariophysi</taxon>
        <taxon>Gymnotiformes</taxon>
        <taxon>Gymnotoidei</taxon>
        <taxon>Gymnotidae</taxon>
        <taxon>Electrophorus</taxon>
    </lineage>
</organism>
<evidence type="ECO:0000259" key="1">
    <source>
        <dbReference type="Pfam" id="PF25532"/>
    </source>
</evidence>
<protein>
    <recommendedName>
        <fullName evidence="1">CASAMP N-terminal domain-containing protein</fullName>
    </recommendedName>
</protein>
<reference evidence="3" key="2">
    <citation type="journal article" date="2017" name="Sci. Adv.">
        <title>A tail of two voltages: Proteomic comparison of the three electric organs of the electric eel.</title>
        <authorList>
            <person name="Traeger L.L."/>
            <person name="Sabat G."/>
            <person name="Barrett-Wilt G.A."/>
            <person name="Wells G.B."/>
            <person name="Sussman M.R."/>
        </authorList>
    </citation>
    <scope>NUCLEOTIDE SEQUENCE [LARGE SCALE GENOMIC DNA]</scope>
</reference>
<accession>A0A4W4EAG2</accession>
<reference evidence="2" key="4">
    <citation type="submission" date="2025-08" db="UniProtKB">
        <authorList>
            <consortium name="Ensembl"/>
        </authorList>
    </citation>
    <scope>IDENTIFICATION</scope>
</reference>
<keyword evidence="3" id="KW-1185">Reference proteome</keyword>